<dbReference type="SUPFAM" id="SSF51735">
    <property type="entry name" value="NAD(P)-binding Rossmann-fold domains"/>
    <property type="match status" value="1"/>
</dbReference>
<gene>
    <name evidence="6" type="ORF">SCF082_LOCUS21791</name>
</gene>
<evidence type="ECO:0000256" key="3">
    <source>
        <dbReference type="PROSITE-ProRule" id="PRU00023"/>
    </source>
</evidence>
<feature type="domain" description="D-isomer specific 2-hydroxyacid dehydrogenase NAD-binding" evidence="5">
    <location>
        <begin position="803"/>
        <end position="977"/>
    </location>
</feature>
<sequence length="1010" mass="109630">MSKFTGTSNEDCCEKTCVHFPCPHGFRTNVAYAKNTGWSPEACCDQTCETFECAEGYRVTTATAQGVNLTHDTCCSPTCGLHKCGVFWRASEDRSFWVGDSDAVCCEPRCALMQCGLGWALDDQKVDQVGATREECCAKTCEIAQCPQGWRIPESKVKKIARNESECCQPTCEQHVCGKGYVTDATKSDLFMPSNDRCCQKKCAAFECPDGWVRDESKGDLLATNAEGCCIKQCRLHECGAGWLTNTSKNALLGSTDPICCDQTCAAFACAPNTTNRPDVANSTNISQDVCCEAALCPAIRKLKQTKQHCNGHSKNHCEKLAAALLEHRCQQMFKLWQQYGDMEPSCLRRQHQCFPLVAFEDLKARQQRWVARSFSSKVAVIQDQQIPKDEAMKALSGKGFDVSWSLAEPSDAWAIVTARGMRRVQGLQEFAPLWRMSNLPAAVRMMRDQNAPAKRPRLEAGGMPLAYAHALASGAMWRNWEICTPDLQYFHPFPRPGLLPAAALTPGPVLAAQTAAGLATAPGLAGLATLAAAASKAAPAAGLTALIHYGCVIPKEAGIRDLQMQLTDFEMHLKRAEATKKIRRHSDQAILACYKDGYSPGHEALVKMLESGIDPDTPSTGTQSGFVVGMTPILAAASWGKVDDIRLLIAAGADMTARSPNIGHTVLHIAASASVDTGGVDRIHAMLRMIIDADPSLLAAKNGMGKTPAEWAKHEKKRHHSAFLSSYVGLRLALPSCWTVPCILSVTNPVTKEVLDKHPKCKLVAVSFTGFNHVDLEACKERGISVVNVPAYSTDSVAELSVGLALAVYREIPAGERTLRAGGWVHSSGGMEIRDKVVGIVGLGDIGLRTAELFKAFGPSEILGWSRRPKAAFETLGKQVPIEELFEKSDIVSLHVALNAETQGIIGRSLMERLRPESVLINVARGGVCDQPALADLLCQKRFRAGLDVFATEPIPADDPILKVPADQAVMIPHVAYQVEALRRRMEITATNIKLFADGQPRNVVLDAK</sequence>
<dbReference type="InterPro" id="IPR050223">
    <property type="entry name" value="D-isomer_2-hydroxyacid_DH"/>
</dbReference>
<organism evidence="6 7">
    <name type="scientific">Durusdinium trenchii</name>
    <dbReference type="NCBI Taxonomy" id="1381693"/>
    <lineage>
        <taxon>Eukaryota</taxon>
        <taxon>Sar</taxon>
        <taxon>Alveolata</taxon>
        <taxon>Dinophyceae</taxon>
        <taxon>Suessiales</taxon>
        <taxon>Symbiodiniaceae</taxon>
        <taxon>Durusdinium</taxon>
    </lineage>
</organism>
<dbReference type="PROSITE" id="PS50297">
    <property type="entry name" value="ANK_REP_REGION"/>
    <property type="match status" value="1"/>
</dbReference>
<dbReference type="InterPro" id="IPR006140">
    <property type="entry name" value="D-isomer_DH_NAD-bd"/>
</dbReference>
<keyword evidence="7" id="KW-1185">Reference proteome</keyword>
<evidence type="ECO:0000259" key="4">
    <source>
        <dbReference type="Pfam" id="PF00389"/>
    </source>
</evidence>
<reference evidence="6 7" key="1">
    <citation type="submission" date="2024-02" db="EMBL/GenBank/DDBJ databases">
        <authorList>
            <person name="Chen Y."/>
            <person name="Shah S."/>
            <person name="Dougan E. K."/>
            <person name="Thang M."/>
            <person name="Chan C."/>
        </authorList>
    </citation>
    <scope>NUCLEOTIDE SEQUENCE [LARGE SCALE GENOMIC DNA]</scope>
</reference>
<protein>
    <submittedName>
        <fullName evidence="6">Glyoxylate reductase</fullName>
    </submittedName>
</protein>
<feature type="repeat" description="ANK" evidence="3">
    <location>
        <begin position="629"/>
        <end position="661"/>
    </location>
</feature>
<keyword evidence="1" id="KW-0560">Oxidoreductase</keyword>
<evidence type="ECO:0000256" key="1">
    <source>
        <dbReference type="ARBA" id="ARBA00023002"/>
    </source>
</evidence>
<dbReference type="InterPro" id="IPR006139">
    <property type="entry name" value="D-isomer_2_OHA_DH_cat_dom"/>
</dbReference>
<dbReference type="InterPro" id="IPR036291">
    <property type="entry name" value="NAD(P)-bd_dom_sf"/>
</dbReference>
<dbReference type="EMBL" id="CAXAMM010015557">
    <property type="protein sequence ID" value="CAK9036599.1"/>
    <property type="molecule type" value="Genomic_DNA"/>
</dbReference>
<name>A0ABP0LBS0_9DINO</name>
<comment type="caution">
    <text evidence="6">The sequence shown here is derived from an EMBL/GenBank/DDBJ whole genome shotgun (WGS) entry which is preliminary data.</text>
</comment>
<evidence type="ECO:0000259" key="5">
    <source>
        <dbReference type="Pfam" id="PF02826"/>
    </source>
</evidence>
<feature type="domain" description="D-isomer specific 2-hydroxyacid dehydrogenase catalytic" evidence="4">
    <location>
        <begin position="744"/>
        <end position="1006"/>
    </location>
</feature>
<dbReference type="Gene3D" id="1.25.40.20">
    <property type="entry name" value="Ankyrin repeat-containing domain"/>
    <property type="match status" value="1"/>
</dbReference>
<dbReference type="Gene3D" id="3.40.50.720">
    <property type="entry name" value="NAD(P)-binding Rossmann-like Domain"/>
    <property type="match status" value="2"/>
</dbReference>
<dbReference type="SUPFAM" id="SSF48403">
    <property type="entry name" value="Ankyrin repeat"/>
    <property type="match status" value="1"/>
</dbReference>
<dbReference type="Proteomes" id="UP001642464">
    <property type="component" value="Unassembled WGS sequence"/>
</dbReference>
<evidence type="ECO:0000313" key="6">
    <source>
        <dbReference type="EMBL" id="CAK9036599.1"/>
    </source>
</evidence>
<dbReference type="InterPro" id="IPR002110">
    <property type="entry name" value="Ankyrin_rpt"/>
</dbReference>
<evidence type="ECO:0000313" key="7">
    <source>
        <dbReference type="Proteomes" id="UP001642464"/>
    </source>
</evidence>
<dbReference type="InterPro" id="IPR036770">
    <property type="entry name" value="Ankyrin_rpt-contain_sf"/>
</dbReference>
<keyword evidence="2" id="KW-0520">NAD</keyword>
<evidence type="ECO:0000256" key="2">
    <source>
        <dbReference type="ARBA" id="ARBA00023027"/>
    </source>
</evidence>
<dbReference type="SUPFAM" id="SSF52283">
    <property type="entry name" value="Formate/glycerate dehydrogenase catalytic domain-like"/>
    <property type="match status" value="1"/>
</dbReference>
<keyword evidence="3" id="KW-0040">ANK repeat</keyword>
<dbReference type="PANTHER" id="PTHR10996">
    <property type="entry name" value="2-HYDROXYACID DEHYDROGENASE-RELATED"/>
    <property type="match status" value="1"/>
</dbReference>
<dbReference type="Pfam" id="PF00023">
    <property type="entry name" value="Ank"/>
    <property type="match status" value="1"/>
</dbReference>
<dbReference type="Pfam" id="PF00389">
    <property type="entry name" value="2-Hacid_dh"/>
    <property type="match status" value="1"/>
</dbReference>
<dbReference type="Pfam" id="PF02826">
    <property type="entry name" value="2-Hacid_dh_C"/>
    <property type="match status" value="1"/>
</dbReference>
<proteinExistence type="predicted"/>
<dbReference type="PROSITE" id="PS50088">
    <property type="entry name" value="ANK_REPEAT"/>
    <property type="match status" value="1"/>
</dbReference>
<dbReference type="PANTHER" id="PTHR10996:SF178">
    <property type="entry name" value="2-HYDROXYACID DEHYDROGENASE YGL185C-RELATED"/>
    <property type="match status" value="1"/>
</dbReference>
<accession>A0ABP0LBS0</accession>